<dbReference type="OrthoDB" id="10623824at2759"/>
<dbReference type="Proteomes" id="UP000186922">
    <property type="component" value="Unassembled WGS sequence"/>
</dbReference>
<accession>A0A1D1VZ31</accession>
<dbReference type="EMBL" id="BDGG01000012">
    <property type="protein sequence ID" value="GAV05633.1"/>
    <property type="molecule type" value="Genomic_DNA"/>
</dbReference>
<feature type="region of interest" description="Disordered" evidence="1">
    <location>
        <begin position="334"/>
        <end position="411"/>
    </location>
</feature>
<proteinExistence type="predicted"/>
<evidence type="ECO:0000313" key="3">
    <source>
        <dbReference type="Proteomes" id="UP000186922"/>
    </source>
</evidence>
<sequence>MNFKRYYLWIFAGIYRCFSTLRGTTLAPMMIGTTAMNAATEKDSLHGKEFLIVGGPSLVAASMVLNEIDDYLSITGTRPSGSSSSRPSDASVEQRKLYKEYVDRRRLHMRSNEQEAYLPSNIRGLYNQLTERPEGTGTVAVIEKSFHPQRDAILRELTTIGLTKAGWNYVVDNLPTDAGQLRGTLLVIMPEKLKNEWAEQTQQKIKRIVELSHRLKFLMRISEADSAERKKFFTEDLPSFPLRKKSISPQRVLTSSGTKPPPVPKSPSPVRKHVSPPGKSSTSSDSDLSMPFSSSQTLAESPATVSIASKQFTPQKAYAVEVASPLKNSPTVASDALQAVLDETQPEPSAGSLNPAVEAQQEPPGKKRRGRPAAVPKPGQPAKGKAAPLPPVEPTSVTRKTSRPTAGRRKT</sequence>
<evidence type="ECO:0000313" key="2">
    <source>
        <dbReference type="EMBL" id="GAV05633.1"/>
    </source>
</evidence>
<evidence type="ECO:0000256" key="1">
    <source>
        <dbReference type="SAM" id="MobiDB-lite"/>
    </source>
</evidence>
<organism evidence="2 3">
    <name type="scientific">Ramazzottius varieornatus</name>
    <name type="common">Water bear</name>
    <name type="synonym">Tardigrade</name>
    <dbReference type="NCBI Taxonomy" id="947166"/>
    <lineage>
        <taxon>Eukaryota</taxon>
        <taxon>Metazoa</taxon>
        <taxon>Ecdysozoa</taxon>
        <taxon>Tardigrada</taxon>
        <taxon>Eutardigrada</taxon>
        <taxon>Parachela</taxon>
        <taxon>Hypsibioidea</taxon>
        <taxon>Ramazzottiidae</taxon>
        <taxon>Ramazzottius</taxon>
    </lineage>
</organism>
<gene>
    <name evidence="2" type="primary">RvY_15733-1</name>
    <name evidence="2" type="synonym">RvY_15733.1</name>
    <name evidence="2" type="ORF">RvY_15733</name>
</gene>
<feature type="region of interest" description="Disordered" evidence="1">
    <location>
        <begin position="247"/>
        <end position="297"/>
    </location>
</feature>
<keyword evidence="3" id="KW-1185">Reference proteome</keyword>
<feature type="compositionally biased region" description="Basic residues" evidence="1">
    <location>
        <begin position="400"/>
        <end position="411"/>
    </location>
</feature>
<feature type="compositionally biased region" description="Low complexity" evidence="1">
    <location>
        <begin position="275"/>
        <end position="295"/>
    </location>
</feature>
<name>A0A1D1VZ31_RAMVA</name>
<dbReference type="AlphaFoldDB" id="A0A1D1VZ31"/>
<reference evidence="2 3" key="1">
    <citation type="journal article" date="2016" name="Nat. Commun.">
        <title>Extremotolerant tardigrade genome and improved radiotolerance of human cultured cells by tardigrade-unique protein.</title>
        <authorList>
            <person name="Hashimoto T."/>
            <person name="Horikawa D.D."/>
            <person name="Saito Y."/>
            <person name="Kuwahara H."/>
            <person name="Kozuka-Hata H."/>
            <person name="Shin-I T."/>
            <person name="Minakuchi Y."/>
            <person name="Ohishi K."/>
            <person name="Motoyama A."/>
            <person name="Aizu T."/>
            <person name="Enomoto A."/>
            <person name="Kondo K."/>
            <person name="Tanaka S."/>
            <person name="Hara Y."/>
            <person name="Koshikawa S."/>
            <person name="Sagara H."/>
            <person name="Miura T."/>
            <person name="Yokobori S."/>
            <person name="Miyagawa K."/>
            <person name="Suzuki Y."/>
            <person name="Kubo T."/>
            <person name="Oyama M."/>
            <person name="Kohara Y."/>
            <person name="Fujiyama A."/>
            <person name="Arakawa K."/>
            <person name="Katayama T."/>
            <person name="Toyoda A."/>
            <person name="Kunieda T."/>
        </authorList>
    </citation>
    <scope>NUCLEOTIDE SEQUENCE [LARGE SCALE GENOMIC DNA]</scope>
    <source>
        <strain evidence="2 3">YOKOZUNA-1</strain>
    </source>
</reference>
<feature type="compositionally biased region" description="Polar residues" evidence="1">
    <location>
        <begin position="247"/>
        <end position="258"/>
    </location>
</feature>
<comment type="caution">
    <text evidence="2">The sequence shown here is derived from an EMBL/GenBank/DDBJ whole genome shotgun (WGS) entry which is preliminary data.</text>
</comment>
<protein>
    <submittedName>
        <fullName evidence="2">Uncharacterized protein</fullName>
    </submittedName>
</protein>